<name>A0A171ALY5_9BACT</name>
<accession>A0A171ALY5</accession>
<comment type="caution">
    <text evidence="1">The sequence shown here is derived from an EMBL/GenBank/DDBJ whole genome shotgun (WGS) entry which is preliminary data.</text>
</comment>
<dbReference type="STRING" id="681398.PJIAN_4501"/>
<keyword evidence="2" id="KW-1185">Reference proteome</keyword>
<sequence length="39" mass="4498">MLTIDVIVYNYLVCNDNLPLFVVYFHRKLTTKPKGGNTP</sequence>
<gene>
    <name evidence="1" type="ORF">PJIAN_4501</name>
</gene>
<reference evidence="2" key="2">
    <citation type="journal article" date="2017" name="Genome Announc.">
        <title>Draft genome sequence of Paludibacter jiangxiensis NM7(T), a propionate-producing fermentative bacterium.</title>
        <authorList>
            <person name="Qiu Y.-L."/>
            <person name="Tourlousse D.M."/>
            <person name="Matsuura N."/>
            <person name="Ohashi A."/>
            <person name="Sekiguchi Y."/>
        </authorList>
    </citation>
    <scope>NUCLEOTIDE SEQUENCE [LARGE SCALE GENOMIC DNA]</scope>
    <source>
        <strain evidence="2">NM7</strain>
    </source>
</reference>
<reference evidence="2" key="1">
    <citation type="submission" date="2016-04" db="EMBL/GenBank/DDBJ databases">
        <title>Draft genome sequence of Paludibacter jiangxiensis strain NM7.</title>
        <authorList>
            <person name="Qiu Y."/>
            <person name="Matsuura N."/>
            <person name="Ohashi A."/>
            <person name="Tourlousse M.D."/>
            <person name="Sekiguchi Y."/>
        </authorList>
    </citation>
    <scope>NUCLEOTIDE SEQUENCE [LARGE SCALE GENOMIC DNA]</scope>
    <source>
        <strain evidence="2">NM7</strain>
    </source>
</reference>
<evidence type="ECO:0000313" key="1">
    <source>
        <dbReference type="EMBL" id="GAT63958.1"/>
    </source>
</evidence>
<dbReference type="AlphaFoldDB" id="A0A171ALY5"/>
<proteinExistence type="predicted"/>
<dbReference type="Proteomes" id="UP000076586">
    <property type="component" value="Unassembled WGS sequence"/>
</dbReference>
<evidence type="ECO:0000313" key="2">
    <source>
        <dbReference type="Proteomes" id="UP000076586"/>
    </source>
</evidence>
<organism evidence="1 2">
    <name type="scientific">Paludibacter jiangxiensis</name>
    <dbReference type="NCBI Taxonomy" id="681398"/>
    <lineage>
        <taxon>Bacteria</taxon>
        <taxon>Pseudomonadati</taxon>
        <taxon>Bacteroidota</taxon>
        <taxon>Bacteroidia</taxon>
        <taxon>Bacteroidales</taxon>
        <taxon>Paludibacteraceae</taxon>
        <taxon>Paludibacter</taxon>
    </lineage>
</organism>
<protein>
    <submittedName>
        <fullName evidence="1">Uncharacterized protein</fullName>
    </submittedName>
</protein>
<dbReference type="EMBL" id="BDCR01000004">
    <property type="protein sequence ID" value="GAT63958.1"/>
    <property type="molecule type" value="Genomic_DNA"/>
</dbReference>